<dbReference type="InterPro" id="IPR032109">
    <property type="entry name" value="Big_3_5"/>
</dbReference>
<evidence type="ECO:0000313" key="3">
    <source>
        <dbReference type="Proteomes" id="UP000762703"/>
    </source>
</evidence>
<dbReference type="Proteomes" id="UP000762703">
    <property type="component" value="Unassembled WGS sequence"/>
</dbReference>
<feature type="non-terminal residue" evidence="2">
    <location>
        <position position="1"/>
    </location>
</feature>
<reference evidence="2" key="1">
    <citation type="submission" date="2019-04" db="EMBL/GenBank/DDBJ databases">
        <title>Evolution of Biomass-Degrading Anaerobic Consortia Revealed by Metagenomics.</title>
        <authorList>
            <person name="Peng X."/>
        </authorList>
    </citation>
    <scope>NUCLEOTIDE SEQUENCE</scope>
    <source>
        <strain evidence="2">SIG12</strain>
    </source>
</reference>
<feature type="domain" description="Bacterial Ig-like" evidence="1">
    <location>
        <begin position="479"/>
        <end position="543"/>
    </location>
</feature>
<accession>A0A8T3VDL1</accession>
<organism evidence="2 3">
    <name type="scientific">Methanobrevibacter millerae</name>
    <dbReference type="NCBI Taxonomy" id="230361"/>
    <lineage>
        <taxon>Archaea</taxon>
        <taxon>Methanobacteriati</taxon>
        <taxon>Methanobacteriota</taxon>
        <taxon>Methanomada group</taxon>
        <taxon>Methanobacteria</taxon>
        <taxon>Methanobacteriales</taxon>
        <taxon>Methanobacteriaceae</taxon>
        <taxon>Methanobrevibacter</taxon>
    </lineage>
</organism>
<evidence type="ECO:0000313" key="2">
    <source>
        <dbReference type="EMBL" id="MBE6505272.1"/>
    </source>
</evidence>
<dbReference type="EMBL" id="SUTE01000042">
    <property type="protein sequence ID" value="MBE6505272.1"/>
    <property type="molecule type" value="Genomic_DNA"/>
</dbReference>
<dbReference type="RefSeq" id="WP_303736915.1">
    <property type="nucleotide sequence ID" value="NZ_SUTE01000042.1"/>
</dbReference>
<comment type="caution">
    <text evidence="2">The sequence shown here is derived from an EMBL/GenBank/DDBJ whole genome shotgun (WGS) entry which is preliminary data.</text>
</comment>
<dbReference type="Pfam" id="PF16640">
    <property type="entry name" value="Big_3_5"/>
    <property type="match status" value="1"/>
</dbReference>
<sequence>ATVNIPKLVTPIKVDVSDIHVGEIACINVTVPSNATGKVRIEIDGREFFAPIEDGVARFAVDNLSACVKTVAVTYGGDDNYVANFTTGNFTVFANKVTPDITVVDLGNGTVVVVVSGNATGNVTVEVEGQNFTGPVINGTVVITLTNVTPGTHNITVIYSGDDTHTNATLNGTVTIHNPVPVPVPSTPIAVDVTDIYVGDVEEINVTVNGDATGKIKIEIDGKEYFADIENGVARFKVENLTAGVKTVAVTYAGDSNYTANFTTDKFTVYKHNSTVRAEIESINVGENVVIKVIVPGDATGQVLVDIDGVSQYYANVTGGEGFVTIPYIPSGKYNVNLTYIGDDKYLPSSNVSLFDVNKVDPFVIPIAHDIYVGELESIRLIVPADATGNVTVVIDGEEYVFNLNEGTLGAYYKEGSKYIVAISGGNGELVIEGLPVGEYVVSVRYNGDYKYTTAENTTAFKVISRHIDIEVIDQGNGTIVVMVPDNATGNVTITVENKTFVAPVINGTAVINLTNVTPGKHNITVDYSGDDKHDPASKDATVEIPKLYAPISVTAQDIYVGDTEVIVVTVPDDATGTITIEINGKEYSAPVRDGKAVFDVDGLAFGNKTVAVKYSGDDKYRDNYTTGQFEVIKRPTNTTATAQDINVGENETIVAKVLPDDATGVILVNMGGVGYYADIVNGTANIVIPELPSGIYIGRVYYQGDEKYLPSNTTVRFTVSKVKAPINAAGDKIEEGQTATVVVRVPEDATGTITITVDGKKYTEEVKDGKAVFDVPGLINGDWNVDASYSGDKKYEANDTITDILVYRPAPENHTDNNTDKVSPVAGDGINLSDYPTGNPILMILLILIALGASQARRFKK</sequence>
<dbReference type="InterPro" id="IPR013783">
    <property type="entry name" value="Ig-like_fold"/>
</dbReference>
<proteinExistence type="predicted"/>
<dbReference type="AlphaFoldDB" id="A0A8T3VDL1"/>
<gene>
    <name evidence="2" type="ORF">E7Z73_05975</name>
</gene>
<dbReference type="Gene3D" id="2.60.40.10">
    <property type="entry name" value="Immunoglobulins"/>
    <property type="match status" value="5"/>
</dbReference>
<name>A0A8T3VDL1_9EURY</name>
<evidence type="ECO:0000259" key="1">
    <source>
        <dbReference type="Pfam" id="PF16640"/>
    </source>
</evidence>
<protein>
    <submittedName>
        <fullName evidence="2">Ig-like domain repeat protein</fullName>
    </submittedName>
</protein>